<feature type="transmembrane region" description="Helical" evidence="2">
    <location>
        <begin position="235"/>
        <end position="253"/>
    </location>
</feature>
<keyword evidence="2" id="KW-1133">Transmembrane helix</keyword>
<feature type="domain" description="MobA-like NTP transferase" evidence="3">
    <location>
        <begin position="16"/>
        <end position="162"/>
    </location>
</feature>
<sequence>MAPGALIGAYQEDDSGGLRALLPLAGRTLLEYQVRCASSVGAAPIVVVVERVPQALQDAFERLRLDGIGVFPVSDVHEAVSRFEAGSMILLIGDGIVPPVELIARMAEESEPVVATLRDDDAHEAYERIDAEVRWAGVALVEAGLLGSTAAMLGDWDLQSTLLRRTLQDGALRVPIGDGEGEPLLVDRAEQLQDFQRLMISSSRAPRTDWVSRYLLPPLEELATEQLMDSNVRPIWLVWIALALTLGAAVAFLEGWPVLALVFLVVSSPLDIIGARLATLRLRPLPTRLLSRTALWPASGAALLALGWWDARHASSWGAFLAAACVAAFAEAARIEKGALPIPGHEWLFSRRAGIFAAIPFAIFGAWTGCLVALLAYAALSFFYIQHARHLRPS</sequence>
<dbReference type="EMBL" id="JAMGBE010000003">
    <property type="protein sequence ID" value="MCL6730623.1"/>
    <property type="molecule type" value="Genomic_DNA"/>
</dbReference>
<evidence type="ECO:0000313" key="4">
    <source>
        <dbReference type="EMBL" id="MCL6730623.1"/>
    </source>
</evidence>
<dbReference type="RefSeq" id="WP_249832100.1">
    <property type="nucleotide sequence ID" value="NZ_JAMGBE010000003.1"/>
</dbReference>
<evidence type="ECO:0000256" key="1">
    <source>
        <dbReference type="ARBA" id="ARBA00022842"/>
    </source>
</evidence>
<gene>
    <name evidence="4" type="ORF">LZ538_11250</name>
</gene>
<reference evidence="4" key="1">
    <citation type="submission" date="2022-05" db="EMBL/GenBank/DDBJ databases">
        <authorList>
            <person name="Jo J.-H."/>
            <person name="Im W.-T."/>
        </authorList>
    </citation>
    <scope>NUCLEOTIDE SEQUENCE</scope>
    <source>
        <strain evidence="4">SE220</strain>
    </source>
</reference>
<organism evidence="4 5">
    <name type="scientific">Sphingomonas hankyongi</name>
    <dbReference type="NCBI Taxonomy" id="2908209"/>
    <lineage>
        <taxon>Bacteria</taxon>
        <taxon>Pseudomonadati</taxon>
        <taxon>Pseudomonadota</taxon>
        <taxon>Alphaproteobacteria</taxon>
        <taxon>Sphingomonadales</taxon>
        <taxon>Sphingomonadaceae</taxon>
        <taxon>Sphingomonas</taxon>
    </lineage>
</organism>
<feature type="transmembrane region" description="Helical" evidence="2">
    <location>
        <begin position="259"/>
        <end position="277"/>
    </location>
</feature>
<accession>A0ABT0S422</accession>
<keyword evidence="2" id="KW-0472">Membrane</keyword>
<feature type="transmembrane region" description="Helical" evidence="2">
    <location>
        <begin position="315"/>
        <end position="333"/>
    </location>
</feature>
<evidence type="ECO:0000313" key="5">
    <source>
        <dbReference type="Proteomes" id="UP001165342"/>
    </source>
</evidence>
<dbReference type="InterPro" id="IPR029044">
    <property type="entry name" value="Nucleotide-diphossugar_trans"/>
</dbReference>
<keyword evidence="1" id="KW-0460">Magnesium</keyword>
<feature type="transmembrane region" description="Helical" evidence="2">
    <location>
        <begin position="289"/>
        <end position="309"/>
    </location>
</feature>
<keyword evidence="4" id="KW-0808">Transferase</keyword>
<protein>
    <submittedName>
        <fullName evidence="4">NTP transferase domain-containing protein</fullName>
    </submittedName>
</protein>
<evidence type="ECO:0000259" key="3">
    <source>
        <dbReference type="Pfam" id="PF12804"/>
    </source>
</evidence>
<feature type="transmembrane region" description="Helical" evidence="2">
    <location>
        <begin position="354"/>
        <end position="385"/>
    </location>
</feature>
<dbReference type="Gene3D" id="3.90.550.10">
    <property type="entry name" value="Spore Coat Polysaccharide Biosynthesis Protein SpsA, Chain A"/>
    <property type="match status" value="1"/>
</dbReference>
<dbReference type="Pfam" id="PF12804">
    <property type="entry name" value="NTP_transf_3"/>
    <property type="match status" value="1"/>
</dbReference>
<dbReference type="SUPFAM" id="SSF53448">
    <property type="entry name" value="Nucleotide-diphospho-sugar transferases"/>
    <property type="match status" value="1"/>
</dbReference>
<name>A0ABT0S422_9SPHN</name>
<keyword evidence="5" id="KW-1185">Reference proteome</keyword>
<keyword evidence="2" id="KW-0812">Transmembrane</keyword>
<evidence type="ECO:0000256" key="2">
    <source>
        <dbReference type="SAM" id="Phobius"/>
    </source>
</evidence>
<dbReference type="GO" id="GO:0016740">
    <property type="term" value="F:transferase activity"/>
    <property type="evidence" value="ECO:0007669"/>
    <property type="project" value="UniProtKB-KW"/>
</dbReference>
<proteinExistence type="predicted"/>
<dbReference type="InterPro" id="IPR025877">
    <property type="entry name" value="MobA-like_NTP_Trfase"/>
</dbReference>
<comment type="caution">
    <text evidence="4">The sequence shown here is derived from an EMBL/GenBank/DDBJ whole genome shotgun (WGS) entry which is preliminary data.</text>
</comment>
<dbReference type="Proteomes" id="UP001165342">
    <property type="component" value="Unassembled WGS sequence"/>
</dbReference>